<dbReference type="STRING" id="205917.A0A4Y9YLH6"/>
<feature type="compositionally biased region" description="Polar residues" evidence="1">
    <location>
        <begin position="235"/>
        <end position="246"/>
    </location>
</feature>
<evidence type="ECO:0000256" key="2">
    <source>
        <dbReference type="SAM" id="Phobius"/>
    </source>
</evidence>
<feature type="non-terminal residue" evidence="3">
    <location>
        <position position="348"/>
    </location>
</feature>
<feature type="region of interest" description="Disordered" evidence="1">
    <location>
        <begin position="300"/>
        <end position="348"/>
    </location>
</feature>
<accession>A0A4Y9YLH6</accession>
<comment type="caution">
    <text evidence="3">The sequence shown here is derived from an EMBL/GenBank/DDBJ whole genome shotgun (WGS) entry which is preliminary data.</text>
</comment>
<feature type="transmembrane region" description="Helical" evidence="2">
    <location>
        <begin position="111"/>
        <end position="132"/>
    </location>
</feature>
<dbReference type="AlphaFoldDB" id="A0A4Y9YLH6"/>
<organism evidence="3 4">
    <name type="scientific">Dentipellis fragilis</name>
    <dbReference type="NCBI Taxonomy" id="205917"/>
    <lineage>
        <taxon>Eukaryota</taxon>
        <taxon>Fungi</taxon>
        <taxon>Dikarya</taxon>
        <taxon>Basidiomycota</taxon>
        <taxon>Agaricomycotina</taxon>
        <taxon>Agaricomycetes</taxon>
        <taxon>Russulales</taxon>
        <taxon>Hericiaceae</taxon>
        <taxon>Dentipellis</taxon>
    </lineage>
</organism>
<keyword evidence="4" id="KW-1185">Reference proteome</keyword>
<reference evidence="3 4" key="1">
    <citation type="submission" date="2019-02" db="EMBL/GenBank/DDBJ databases">
        <title>Genome sequencing of the rare red list fungi Dentipellis fragilis.</title>
        <authorList>
            <person name="Buettner E."/>
            <person name="Kellner H."/>
        </authorList>
    </citation>
    <scope>NUCLEOTIDE SEQUENCE [LARGE SCALE GENOMIC DNA]</scope>
    <source>
        <strain evidence="3 4">DSM 105465</strain>
    </source>
</reference>
<feature type="transmembrane region" description="Helical" evidence="2">
    <location>
        <begin position="165"/>
        <end position="183"/>
    </location>
</feature>
<proteinExistence type="predicted"/>
<evidence type="ECO:0000313" key="4">
    <source>
        <dbReference type="Proteomes" id="UP000298327"/>
    </source>
</evidence>
<sequence>MSNGSPTAFLVWALLASLAGLPFPFITAPVELWHLSHRHTLLSLFFVFSIGWALELVTHFEGKPRLSDAGCRSLVDVQNWLSGFSSLTKGQQNVNGLAVGNTGCGILIDAWIFLVGSLGSTTTNVAFLYVLARFPTFLRHVKLEGAQPDVVVRLATFYELNLLRVIFRFMSGISLLVLAADGIQGSHSINKSFVLFLDLLLMLAAIGQFVSSAITILIFFPRSFTTESGYCNKAPSTTTRSISSFPLPTFPGSPKSPEPVSVRRSVLSNPTIPSPNTGDMFMQRHPHDQNADVGVDVLDAADGTSDEPVPGYHASYDHSHQSSPMSYPGPPHPARTSPSRRLTPHSTI</sequence>
<dbReference type="OrthoDB" id="2384193at2759"/>
<feature type="transmembrane region" description="Helical" evidence="2">
    <location>
        <begin position="37"/>
        <end position="57"/>
    </location>
</feature>
<keyword evidence="2" id="KW-0812">Transmembrane</keyword>
<feature type="compositionally biased region" description="Polar residues" evidence="1">
    <location>
        <begin position="266"/>
        <end position="277"/>
    </location>
</feature>
<feature type="compositionally biased region" description="Polar residues" evidence="1">
    <location>
        <begin position="336"/>
        <end position="348"/>
    </location>
</feature>
<feature type="region of interest" description="Disordered" evidence="1">
    <location>
        <begin position="235"/>
        <end position="286"/>
    </location>
</feature>
<keyword evidence="2" id="KW-0472">Membrane</keyword>
<name>A0A4Y9YLH6_9AGAM</name>
<feature type="transmembrane region" description="Helical" evidence="2">
    <location>
        <begin position="195"/>
        <end position="220"/>
    </location>
</feature>
<evidence type="ECO:0000313" key="3">
    <source>
        <dbReference type="EMBL" id="TFY62457.1"/>
    </source>
</evidence>
<feature type="compositionally biased region" description="Pro residues" evidence="1">
    <location>
        <begin position="248"/>
        <end position="257"/>
    </location>
</feature>
<dbReference type="Proteomes" id="UP000298327">
    <property type="component" value="Unassembled WGS sequence"/>
</dbReference>
<evidence type="ECO:0000256" key="1">
    <source>
        <dbReference type="SAM" id="MobiDB-lite"/>
    </source>
</evidence>
<gene>
    <name evidence="3" type="ORF">EVG20_g6696</name>
</gene>
<keyword evidence="2" id="KW-1133">Transmembrane helix</keyword>
<dbReference type="EMBL" id="SEOQ01000463">
    <property type="protein sequence ID" value="TFY62457.1"/>
    <property type="molecule type" value="Genomic_DNA"/>
</dbReference>
<protein>
    <submittedName>
        <fullName evidence="3">Uncharacterized protein</fullName>
    </submittedName>
</protein>